<evidence type="ECO:0000256" key="1">
    <source>
        <dbReference type="ARBA" id="ARBA00001946"/>
    </source>
</evidence>
<dbReference type="OrthoDB" id="12539at10239"/>
<dbReference type="GO" id="GO:0000287">
    <property type="term" value="F:magnesium ion binding"/>
    <property type="evidence" value="ECO:0007669"/>
    <property type="project" value="InterPro"/>
</dbReference>
<protein>
    <recommendedName>
        <fullName evidence="3">dUTP diphosphatase</fullName>
        <ecNumber evidence="3">3.6.1.23</ecNumber>
    </recommendedName>
</protein>
<dbReference type="GO" id="GO:0046081">
    <property type="term" value="P:dUTP catabolic process"/>
    <property type="evidence" value="ECO:0007669"/>
    <property type="project" value="InterPro"/>
</dbReference>
<evidence type="ECO:0000256" key="3">
    <source>
        <dbReference type="ARBA" id="ARBA00012379"/>
    </source>
</evidence>
<evidence type="ECO:0000259" key="8">
    <source>
        <dbReference type="Pfam" id="PF00692"/>
    </source>
</evidence>
<keyword evidence="5" id="KW-0378">Hydrolase</keyword>
<proteinExistence type="inferred from homology"/>
<evidence type="ECO:0000256" key="6">
    <source>
        <dbReference type="ARBA" id="ARBA00022842"/>
    </source>
</evidence>
<feature type="domain" description="dUTPase-like" evidence="8">
    <location>
        <begin position="11"/>
        <end position="141"/>
    </location>
</feature>
<evidence type="ECO:0000256" key="4">
    <source>
        <dbReference type="ARBA" id="ARBA00022723"/>
    </source>
</evidence>
<organism evidence="9 10">
    <name type="scientific">Streptomyces phage BillNye</name>
    <dbReference type="NCBI Taxonomy" id="2079426"/>
    <lineage>
        <taxon>Viruses</taxon>
        <taxon>Duplodnaviria</taxon>
        <taxon>Heunggongvirae</taxon>
        <taxon>Uroviricota</taxon>
        <taxon>Caudoviricetes</taxon>
        <taxon>Stanwilliamsviridae</taxon>
        <taxon>Loccivirinae</taxon>
        <taxon>Wilnyevirus</taxon>
        <taxon>Wilnyevirus billnye</taxon>
    </lineage>
</organism>
<dbReference type="SUPFAM" id="SSF51283">
    <property type="entry name" value="dUTPase-like"/>
    <property type="match status" value="1"/>
</dbReference>
<gene>
    <name evidence="9" type="ORF">SEA_BILLNYE_58</name>
</gene>
<dbReference type="NCBIfam" id="TIGR00576">
    <property type="entry name" value="dut"/>
    <property type="match status" value="1"/>
</dbReference>
<comment type="cofactor">
    <cofactor evidence="1">
        <name>Mg(2+)</name>
        <dbReference type="ChEBI" id="CHEBI:18420"/>
    </cofactor>
</comment>
<evidence type="ECO:0000256" key="5">
    <source>
        <dbReference type="ARBA" id="ARBA00022801"/>
    </source>
</evidence>
<evidence type="ECO:0000256" key="7">
    <source>
        <dbReference type="ARBA" id="ARBA00023080"/>
    </source>
</evidence>
<keyword evidence="7" id="KW-0546">Nucleotide metabolism</keyword>
<dbReference type="CDD" id="cd07557">
    <property type="entry name" value="trimeric_dUTPase"/>
    <property type="match status" value="1"/>
</dbReference>
<dbReference type="FunFam" id="2.70.40.10:FF:000008">
    <property type="entry name" value="Deoxyuridine 5'-triphosphate nucleotidohydrolase"/>
    <property type="match status" value="1"/>
</dbReference>
<dbReference type="InterPro" id="IPR036157">
    <property type="entry name" value="dUTPase-like_sf"/>
</dbReference>
<dbReference type="EC" id="3.6.1.23" evidence="3"/>
<evidence type="ECO:0000313" key="10">
    <source>
        <dbReference type="Proteomes" id="UP000241925"/>
    </source>
</evidence>
<dbReference type="Pfam" id="PF00692">
    <property type="entry name" value="dUTPase"/>
    <property type="match status" value="1"/>
</dbReference>
<keyword evidence="4" id="KW-0479">Metal-binding</keyword>
<accession>A0A2L1IVN2</accession>
<dbReference type="Gene3D" id="2.70.40.10">
    <property type="match status" value="1"/>
</dbReference>
<reference evidence="9 10" key="1">
    <citation type="submission" date="2018-01" db="EMBL/GenBank/DDBJ databases">
        <authorList>
            <person name="Grinwald M.F."/>
            <person name="Tasoff P."/>
            <person name="Simpson K.F."/>
            <person name="Vasser A."/>
            <person name="Shaffer C.D."/>
            <person name="Weston-Hafer K.A."/>
            <person name="Russell D.A."/>
            <person name="Pope W.H."/>
            <person name="Jacobs-Sera D."/>
            <person name="Hendrix R.W."/>
            <person name="Hatfull G.F."/>
        </authorList>
    </citation>
    <scope>NUCLEOTIDE SEQUENCE [LARGE SCALE GENOMIC DNA]</scope>
</reference>
<dbReference type="GO" id="GO:0006226">
    <property type="term" value="P:dUMP biosynthetic process"/>
    <property type="evidence" value="ECO:0007669"/>
    <property type="project" value="InterPro"/>
</dbReference>
<dbReference type="HAMAP" id="MF_00116">
    <property type="entry name" value="dUTPase_bact"/>
    <property type="match status" value="1"/>
</dbReference>
<keyword evidence="6" id="KW-0460">Magnesium</keyword>
<sequence>MRIEFIRLENEAQAPRYARYGDAGADITTCHNFVLAPGERAIVGTGIAIALPDGYAAFVHPRSGLAAKAGISVVNAPGTIDSGYRGEVKVILINLGSQPYEFTIGERIAQLVIQRYEIAEFVEVDYLDETERGSNGFGSTGTVTV</sequence>
<dbReference type="InterPro" id="IPR029054">
    <property type="entry name" value="dUTPase-like"/>
</dbReference>
<dbReference type="EMBL" id="MG757153">
    <property type="protein sequence ID" value="AVD99260.1"/>
    <property type="molecule type" value="Genomic_DNA"/>
</dbReference>
<dbReference type="PANTHER" id="PTHR11241:SF0">
    <property type="entry name" value="DEOXYURIDINE 5'-TRIPHOSPHATE NUCLEOTIDOHYDROLASE"/>
    <property type="match status" value="1"/>
</dbReference>
<dbReference type="InterPro" id="IPR033704">
    <property type="entry name" value="dUTPase_trimeric"/>
</dbReference>
<dbReference type="GO" id="GO:0004170">
    <property type="term" value="F:dUTP diphosphatase activity"/>
    <property type="evidence" value="ECO:0007669"/>
    <property type="project" value="UniProtKB-EC"/>
</dbReference>
<evidence type="ECO:0000256" key="2">
    <source>
        <dbReference type="ARBA" id="ARBA00006581"/>
    </source>
</evidence>
<comment type="similarity">
    <text evidence="2">Belongs to the dUTPase family.</text>
</comment>
<keyword evidence="10" id="KW-1185">Reference proteome</keyword>
<name>A0A2L1IVN2_9CAUD</name>
<dbReference type="PANTHER" id="PTHR11241">
    <property type="entry name" value="DEOXYURIDINE 5'-TRIPHOSPHATE NUCLEOTIDOHYDROLASE"/>
    <property type="match status" value="1"/>
</dbReference>
<dbReference type="NCBIfam" id="NF001862">
    <property type="entry name" value="PRK00601.1"/>
    <property type="match status" value="1"/>
</dbReference>
<dbReference type="Proteomes" id="UP000241925">
    <property type="component" value="Segment"/>
</dbReference>
<evidence type="ECO:0000313" key="9">
    <source>
        <dbReference type="EMBL" id="AVD99260.1"/>
    </source>
</evidence>
<dbReference type="InterPro" id="IPR008181">
    <property type="entry name" value="dUTPase"/>
</dbReference>